<dbReference type="Pfam" id="PF00196">
    <property type="entry name" value="GerE"/>
    <property type="match status" value="1"/>
</dbReference>
<proteinExistence type="predicted"/>
<dbReference type="InterPro" id="IPR001789">
    <property type="entry name" value="Sig_transdc_resp-reg_receiver"/>
</dbReference>
<dbReference type="GO" id="GO:0006355">
    <property type="term" value="P:regulation of DNA-templated transcription"/>
    <property type="evidence" value="ECO:0007669"/>
    <property type="project" value="InterPro"/>
</dbReference>
<dbReference type="PROSITE" id="PS50043">
    <property type="entry name" value="HTH_LUXR_2"/>
    <property type="match status" value="1"/>
</dbReference>
<dbReference type="AlphaFoldDB" id="A0A4Q7MSK9"/>
<comment type="caution">
    <text evidence="8">The sequence shown here is derived from an EMBL/GenBank/DDBJ whole genome shotgun (WGS) entry which is preliminary data.</text>
</comment>
<accession>A0A4Q7MSK9</accession>
<dbReference type="PROSITE" id="PS00622">
    <property type="entry name" value="HTH_LUXR_1"/>
    <property type="match status" value="1"/>
</dbReference>
<name>A0A4Q7MSK9_9BACT</name>
<dbReference type="SMART" id="SM00448">
    <property type="entry name" value="REC"/>
    <property type="match status" value="1"/>
</dbReference>
<protein>
    <submittedName>
        <fullName evidence="8">LuxR family two component transcriptional regulator</fullName>
    </submittedName>
</protein>
<evidence type="ECO:0000256" key="4">
    <source>
        <dbReference type="ARBA" id="ARBA00023163"/>
    </source>
</evidence>
<keyword evidence="2" id="KW-0805">Transcription regulation</keyword>
<feature type="modified residue" description="4-aspartylphosphate" evidence="5">
    <location>
        <position position="58"/>
    </location>
</feature>
<evidence type="ECO:0000256" key="1">
    <source>
        <dbReference type="ARBA" id="ARBA00022553"/>
    </source>
</evidence>
<reference evidence="8 9" key="1">
    <citation type="submission" date="2019-02" db="EMBL/GenBank/DDBJ databases">
        <title>Genomic Encyclopedia of Type Strains, Phase IV (KMG-IV): sequencing the most valuable type-strain genomes for metagenomic binning, comparative biology and taxonomic classification.</title>
        <authorList>
            <person name="Goeker M."/>
        </authorList>
    </citation>
    <scope>NUCLEOTIDE SEQUENCE [LARGE SCALE GENOMIC DNA]</scope>
    <source>
        <strain evidence="8 9">DSM 18116</strain>
    </source>
</reference>
<dbReference type="Pfam" id="PF00072">
    <property type="entry name" value="Response_reg"/>
    <property type="match status" value="1"/>
</dbReference>
<dbReference type="Proteomes" id="UP000293874">
    <property type="component" value="Unassembled WGS sequence"/>
</dbReference>
<evidence type="ECO:0000259" key="7">
    <source>
        <dbReference type="PROSITE" id="PS50110"/>
    </source>
</evidence>
<evidence type="ECO:0000313" key="9">
    <source>
        <dbReference type="Proteomes" id="UP000293874"/>
    </source>
</evidence>
<keyword evidence="9" id="KW-1185">Reference proteome</keyword>
<dbReference type="PANTHER" id="PTHR43214">
    <property type="entry name" value="TWO-COMPONENT RESPONSE REGULATOR"/>
    <property type="match status" value="1"/>
</dbReference>
<dbReference type="OrthoDB" id="9797341at2"/>
<dbReference type="PROSITE" id="PS50110">
    <property type="entry name" value="RESPONSE_REGULATORY"/>
    <property type="match status" value="1"/>
</dbReference>
<keyword evidence="3" id="KW-0238">DNA-binding</keyword>
<dbReference type="PANTHER" id="PTHR43214:SF41">
    <property type="entry name" value="NITRATE_NITRITE RESPONSE REGULATOR PROTEIN NARP"/>
    <property type="match status" value="1"/>
</dbReference>
<dbReference type="InterPro" id="IPR016032">
    <property type="entry name" value="Sig_transdc_resp-reg_C-effctor"/>
</dbReference>
<dbReference type="PRINTS" id="PR00038">
    <property type="entry name" value="HTHLUXR"/>
</dbReference>
<dbReference type="InterPro" id="IPR039420">
    <property type="entry name" value="WalR-like"/>
</dbReference>
<dbReference type="Gene3D" id="3.40.50.2300">
    <property type="match status" value="1"/>
</dbReference>
<dbReference type="CDD" id="cd06170">
    <property type="entry name" value="LuxR_C_like"/>
    <property type="match status" value="1"/>
</dbReference>
<organism evidence="8 9">
    <name type="scientific">Pseudobacter ginsenosidimutans</name>
    <dbReference type="NCBI Taxonomy" id="661488"/>
    <lineage>
        <taxon>Bacteria</taxon>
        <taxon>Pseudomonadati</taxon>
        <taxon>Bacteroidota</taxon>
        <taxon>Chitinophagia</taxon>
        <taxon>Chitinophagales</taxon>
        <taxon>Chitinophagaceae</taxon>
        <taxon>Pseudobacter</taxon>
    </lineage>
</organism>
<dbReference type="EMBL" id="SGXA01000002">
    <property type="protein sequence ID" value="RZS70869.1"/>
    <property type="molecule type" value="Genomic_DNA"/>
</dbReference>
<feature type="domain" description="Response regulatory" evidence="7">
    <location>
        <begin position="7"/>
        <end position="123"/>
    </location>
</feature>
<keyword evidence="4" id="KW-0804">Transcription</keyword>
<gene>
    <name evidence="8" type="ORF">EV199_2766</name>
</gene>
<dbReference type="GO" id="GO:0000160">
    <property type="term" value="P:phosphorelay signal transduction system"/>
    <property type="evidence" value="ECO:0007669"/>
    <property type="project" value="InterPro"/>
</dbReference>
<evidence type="ECO:0000259" key="6">
    <source>
        <dbReference type="PROSITE" id="PS50043"/>
    </source>
</evidence>
<dbReference type="InterPro" id="IPR000792">
    <property type="entry name" value="Tscrpt_reg_LuxR_C"/>
</dbReference>
<dbReference type="InterPro" id="IPR058245">
    <property type="entry name" value="NreC/VraR/RcsB-like_REC"/>
</dbReference>
<dbReference type="SMART" id="SM00421">
    <property type="entry name" value="HTH_LUXR"/>
    <property type="match status" value="1"/>
</dbReference>
<dbReference type="SUPFAM" id="SSF46894">
    <property type="entry name" value="C-terminal effector domain of the bipartite response regulators"/>
    <property type="match status" value="1"/>
</dbReference>
<dbReference type="RefSeq" id="WP_130541421.1">
    <property type="nucleotide sequence ID" value="NZ_CP042431.1"/>
</dbReference>
<evidence type="ECO:0000256" key="2">
    <source>
        <dbReference type="ARBA" id="ARBA00023015"/>
    </source>
</evidence>
<dbReference type="SUPFAM" id="SSF52172">
    <property type="entry name" value="CheY-like"/>
    <property type="match status" value="1"/>
</dbReference>
<dbReference type="CDD" id="cd17535">
    <property type="entry name" value="REC_NarL-like"/>
    <property type="match status" value="1"/>
</dbReference>
<dbReference type="GO" id="GO:0003677">
    <property type="term" value="F:DNA binding"/>
    <property type="evidence" value="ECO:0007669"/>
    <property type="project" value="UniProtKB-KW"/>
</dbReference>
<evidence type="ECO:0000256" key="3">
    <source>
        <dbReference type="ARBA" id="ARBA00023125"/>
    </source>
</evidence>
<evidence type="ECO:0000313" key="8">
    <source>
        <dbReference type="EMBL" id="RZS70869.1"/>
    </source>
</evidence>
<evidence type="ECO:0000256" key="5">
    <source>
        <dbReference type="PROSITE-ProRule" id="PRU00169"/>
    </source>
</evidence>
<feature type="domain" description="HTH luxR-type" evidence="6">
    <location>
        <begin position="144"/>
        <end position="209"/>
    </location>
</feature>
<sequence length="211" mass="23441">MSDIKKTLAIVDDHPIVIEGLKALMKENLAFDQIVTFTNGKDFMSFLASQYVDLVLLDVTLPDMSGIDLCKQIKACCPDTIVLGLSNHAERSIILQLLDCGASGYMLKSAPADELLECIQEAQYDEMVFSSDAKKILTRPGGRHSKQLPSITKREKQILQLLAAGKTTTIIAGELHLSPFTIDTYRKNLLQKFEVKNTSELLMLLVKENLL</sequence>
<keyword evidence="1 5" id="KW-0597">Phosphoprotein</keyword>
<dbReference type="InterPro" id="IPR011006">
    <property type="entry name" value="CheY-like_superfamily"/>
</dbReference>